<reference evidence="1 2" key="1">
    <citation type="submission" date="2018-12" db="EMBL/GenBank/DDBJ databases">
        <title>three novel Halomonas strain isolated from plants.</title>
        <authorList>
            <person name="Sun C."/>
        </authorList>
    </citation>
    <scope>NUCLEOTIDE SEQUENCE [LARGE SCALE GENOMIC DNA]</scope>
    <source>
        <strain evidence="1 2">DSM 19434</strain>
    </source>
</reference>
<name>A0A3S0Y0B0_9GAMM</name>
<sequence length="81" mass="8491">MRCTVLCGDAEYTGGHPNRMPTAETSPCLALPLRAIPCRAPPNPAMLSHRITLSMKALHAVSALAKPGLTKPHPGIPNQAA</sequence>
<gene>
    <name evidence="1" type="ORF">ELY33_17040</name>
</gene>
<proteinExistence type="predicted"/>
<dbReference type="Proteomes" id="UP000287336">
    <property type="component" value="Unassembled WGS sequence"/>
</dbReference>
<organism evidence="1 2">
    <name type="scientific">Vreelandella andesensis</name>
    <dbReference type="NCBI Taxonomy" id="447567"/>
    <lineage>
        <taxon>Bacteria</taxon>
        <taxon>Pseudomonadati</taxon>
        <taxon>Pseudomonadota</taxon>
        <taxon>Gammaproteobacteria</taxon>
        <taxon>Oceanospirillales</taxon>
        <taxon>Halomonadaceae</taxon>
        <taxon>Vreelandella</taxon>
    </lineage>
</organism>
<dbReference type="EMBL" id="RZHG01000030">
    <property type="protein sequence ID" value="RUR26813.1"/>
    <property type="molecule type" value="Genomic_DNA"/>
</dbReference>
<keyword evidence="2" id="KW-1185">Reference proteome</keyword>
<evidence type="ECO:0000313" key="1">
    <source>
        <dbReference type="EMBL" id="RUR26813.1"/>
    </source>
</evidence>
<protein>
    <submittedName>
        <fullName evidence="1">Uncharacterized protein</fullName>
    </submittedName>
</protein>
<dbReference type="RefSeq" id="WP_126949097.1">
    <property type="nucleotide sequence ID" value="NZ_RZHG01000030.1"/>
</dbReference>
<comment type="caution">
    <text evidence="1">The sequence shown here is derived from an EMBL/GenBank/DDBJ whole genome shotgun (WGS) entry which is preliminary data.</text>
</comment>
<dbReference type="AlphaFoldDB" id="A0A3S0Y0B0"/>
<accession>A0A3S0Y0B0</accession>
<evidence type="ECO:0000313" key="2">
    <source>
        <dbReference type="Proteomes" id="UP000287336"/>
    </source>
</evidence>